<protein>
    <submittedName>
        <fullName evidence="2">DNA binding domain-containing protein, excisionase family</fullName>
    </submittedName>
</protein>
<dbReference type="Proteomes" id="UP000198984">
    <property type="component" value="Unassembled WGS sequence"/>
</dbReference>
<name>A0A1H8C998_9BACT</name>
<gene>
    <name evidence="2" type="ORF">SAMN04488505_10715</name>
</gene>
<proteinExistence type="predicted"/>
<reference evidence="2 3" key="1">
    <citation type="submission" date="2016-10" db="EMBL/GenBank/DDBJ databases">
        <authorList>
            <person name="de Groot N.N."/>
        </authorList>
    </citation>
    <scope>NUCLEOTIDE SEQUENCE [LARGE SCALE GENOMIC DNA]</scope>
    <source>
        <strain evidence="2 3">DSM 21039</strain>
    </source>
</reference>
<dbReference type="AlphaFoldDB" id="A0A1H8C998"/>
<keyword evidence="3" id="KW-1185">Reference proteome</keyword>
<dbReference type="InterPro" id="IPR041657">
    <property type="entry name" value="HTH_17"/>
</dbReference>
<evidence type="ECO:0000259" key="1">
    <source>
        <dbReference type="Pfam" id="PF12728"/>
    </source>
</evidence>
<organism evidence="2 3">
    <name type="scientific">Chitinophaga rupis</name>
    <dbReference type="NCBI Taxonomy" id="573321"/>
    <lineage>
        <taxon>Bacteria</taxon>
        <taxon>Pseudomonadati</taxon>
        <taxon>Bacteroidota</taxon>
        <taxon>Chitinophagia</taxon>
        <taxon>Chitinophagales</taxon>
        <taxon>Chitinophagaceae</taxon>
        <taxon>Chitinophaga</taxon>
    </lineage>
</organism>
<dbReference type="Pfam" id="PF12728">
    <property type="entry name" value="HTH_17"/>
    <property type="match status" value="1"/>
</dbReference>
<dbReference type="STRING" id="573321.SAMN04488505_10715"/>
<accession>A0A1H8C998</accession>
<dbReference type="InterPro" id="IPR010093">
    <property type="entry name" value="SinI_DNA-bd"/>
</dbReference>
<sequence length="114" mass="13128">MSPDLDKRLSRLEADVSEIKVTVTKLLELCATAFTDREIETVIGVKEVADMLNVDINVIYAKCANGEIPFQRQGRNYKFRKSEIVSWWNNRQKGSEFSVDSYVANYLQKHQIRG</sequence>
<dbReference type="EMBL" id="FOBB01000007">
    <property type="protein sequence ID" value="SEM90818.1"/>
    <property type="molecule type" value="Genomic_DNA"/>
</dbReference>
<dbReference type="Gene3D" id="1.10.10.10">
    <property type="entry name" value="Winged helix-like DNA-binding domain superfamily/Winged helix DNA-binding domain"/>
    <property type="match status" value="1"/>
</dbReference>
<dbReference type="RefSeq" id="WP_089917890.1">
    <property type="nucleotide sequence ID" value="NZ_FOBB01000007.1"/>
</dbReference>
<dbReference type="InterPro" id="IPR036388">
    <property type="entry name" value="WH-like_DNA-bd_sf"/>
</dbReference>
<dbReference type="OrthoDB" id="597977at2"/>
<dbReference type="GO" id="GO:0003677">
    <property type="term" value="F:DNA binding"/>
    <property type="evidence" value="ECO:0007669"/>
    <property type="project" value="InterPro"/>
</dbReference>
<dbReference type="NCBIfam" id="TIGR01764">
    <property type="entry name" value="excise"/>
    <property type="match status" value="1"/>
</dbReference>
<feature type="domain" description="Helix-turn-helix" evidence="1">
    <location>
        <begin position="45"/>
        <end position="91"/>
    </location>
</feature>
<evidence type="ECO:0000313" key="2">
    <source>
        <dbReference type="EMBL" id="SEM90818.1"/>
    </source>
</evidence>
<evidence type="ECO:0000313" key="3">
    <source>
        <dbReference type="Proteomes" id="UP000198984"/>
    </source>
</evidence>